<dbReference type="PROSITE" id="PS50600">
    <property type="entry name" value="ULP_PROTEASE"/>
    <property type="match status" value="1"/>
</dbReference>
<feature type="region of interest" description="Disordered" evidence="5">
    <location>
        <begin position="130"/>
        <end position="156"/>
    </location>
</feature>
<feature type="compositionally biased region" description="Polar residues" evidence="5">
    <location>
        <begin position="67"/>
        <end position="79"/>
    </location>
</feature>
<gene>
    <name evidence="7" type="ORF">AAF712_011096</name>
</gene>
<dbReference type="InterPro" id="IPR038765">
    <property type="entry name" value="Papain-like_cys_pep_sf"/>
</dbReference>
<evidence type="ECO:0000256" key="2">
    <source>
        <dbReference type="ARBA" id="ARBA00022670"/>
    </source>
</evidence>
<feature type="region of interest" description="Disordered" evidence="5">
    <location>
        <begin position="1"/>
        <end position="29"/>
    </location>
</feature>
<dbReference type="Proteomes" id="UP001437256">
    <property type="component" value="Unassembled WGS sequence"/>
</dbReference>
<feature type="compositionally biased region" description="Basic residues" evidence="5">
    <location>
        <begin position="141"/>
        <end position="156"/>
    </location>
</feature>
<evidence type="ECO:0000313" key="7">
    <source>
        <dbReference type="EMBL" id="KAL0062018.1"/>
    </source>
</evidence>
<dbReference type="SUPFAM" id="SSF54001">
    <property type="entry name" value="Cysteine proteinases"/>
    <property type="match status" value="1"/>
</dbReference>
<feature type="compositionally biased region" description="Polar residues" evidence="5">
    <location>
        <begin position="130"/>
        <end position="140"/>
    </location>
</feature>
<feature type="region of interest" description="Disordered" evidence="5">
    <location>
        <begin position="48"/>
        <end position="79"/>
    </location>
</feature>
<comment type="caution">
    <text evidence="7">The sequence shown here is derived from an EMBL/GenBank/DDBJ whole genome shotgun (WGS) entry which is preliminary data.</text>
</comment>
<evidence type="ECO:0000259" key="6">
    <source>
        <dbReference type="PROSITE" id="PS50600"/>
    </source>
</evidence>
<keyword evidence="3" id="KW-0378">Hydrolase</keyword>
<comment type="similarity">
    <text evidence="1">Belongs to the peptidase C48 family.</text>
</comment>
<proteinExistence type="inferred from homology"/>
<protein>
    <recommendedName>
        <fullName evidence="6">Ubiquitin-like protease family profile domain-containing protein</fullName>
    </recommendedName>
</protein>
<feature type="region of interest" description="Disordered" evidence="5">
    <location>
        <begin position="360"/>
        <end position="399"/>
    </location>
</feature>
<feature type="compositionally biased region" description="Polar residues" evidence="5">
    <location>
        <begin position="367"/>
        <end position="382"/>
    </location>
</feature>
<dbReference type="InterPro" id="IPR003653">
    <property type="entry name" value="Peptidase_C48_C"/>
</dbReference>
<dbReference type="Pfam" id="PF02902">
    <property type="entry name" value="Peptidase_C48"/>
    <property type="match status" value="1"/>
</dbReference>
<evidence type="ECO:0000256" key="4">
    <source>
        <dbReference type="SAM" id="Coils"/>
    </source>
</evidence>
<organism evidence="7 8">
    <name type="scientific">Marasmius tenuissimus</name>
    <dbReference type="NCBI Taxonomy" id="585030"/>
    <lineage>
        <taxon>Eukaryota</taxon>
        <taxon>Fungi</taxon>
        <taxon>Dikarya</taxon>
        <taxon>Basidiomycota</taxon>
        <taxon>Agaricomycotina</taxon>
        <taxon>Agaricomycetes</taxon>
        <taxon>Agaricomycetidae</taxon>
        <taxon>Agaricales</taxon>
        <taxon>Marasmiineae</taxon>
        <taxon>Marasmiaceae</taxon>
        <taxon>Marasmius</taxon>
    </lineage>
</organism>
<dbReference type="Pfam" id="PF18758">
    <property type="entry name" value="KDZ"/>
    <property type="match status" value="1"/>
</dbReference>
<accession>A0ABR2ZKW4</accession>
<evidence type="ECO:0000256" key="1">
    <source>
        <dbReference type="ARBA" id="ARBA00005234"/>
    </source>
</evidence>
<evidence type="ECO:0000256" key="3">
    <source>
        <dbReference type="ARBA" id="ARBA00022801"/>
    </source>
</evidence>
<dbReference type="PANTHER" id="PTHR33096:SF1">
    <property type="entry name" value="CXC1-LIKE CYSTEINE CLUSTER ASSOCIATED WITH KDZ TRANSPOSASES DOMAIN-CONTAINING PROTEIN"/>
    <property type="match status" value="1"/>
</dbReference>
<dbReference type="InterPro" id="IPR040521">
    <property type="entry name" value="KDZ"/>
</dbReference>
<dbReference type="Gene3D" id="3.40.395.10">
    <property type="entry name" value="Adenoviral Proteinase, Chain A"/>
    <property type="match status" value="1"/>
</dbReference>
<feature type="coiled-coil region" evidence="4">
    <location>
        <begin position="657"/>
        <end position="719"/>
    </location>
</feature>
<keyword evidence="2" id="KW-0645">Protease</keyword>
<evidence type="ECO:0000313" key="8">
    <source>
        <dbReference type="Proteomes" id="UP001437256"/>
    </source>
</evidence>
<name>A0ABR2ZKW4_9AGAR</name>
<dbReference type="EMBL" id="JBBXMP010000116">
    <property type="protein sequence ID" value="KAL0062018.1"/>
    <property type="molecule type" value="Genomic_DNA"/>
</dbReference>
<keyword evidence="8" id="KW-1185">Reference proteome</keyword>
<sequence>MSNRRKISLGHATISPVKKPRRPKDPVITLDLPSRRKELLRKKVAAFLQADSAHTTPSGPAPSTPTRPQIASSSAQTIQDDTSGSLLIIDGDHAHITPVTTPSTPTSNRRLETLHDQTLPFPDDNDIQTLFPSNPTTPQSKKLKTPRKRAPRVPKKVKTAAEEAAGTVENWQKLLSTLTDTYLQYKDHNVGKFPEEIGVPVHECNGGCIVLDNEVHVYYADHHRMKTFQSCSCQSLAQTLVLHGFFPTSPSRHRMAIAFSLLELYQGLCRHSSDAVTSLAAALETTYKHRGFRLLDSNGKTPTDPLRRALGHSLEWYDVFVNDIHRSLDNQLETLKTQLPRPNDTISSITVPLAHSPVRSMIPSRARTATSSSDNAEANPTSHESKQTPNEEETEEETLLMPGRCSGYLQRLCPACFGGDFFGESFQRGGDIHVALDGNFHHRHLKSGGDGVKFYDSYRFLDKSYVDGVGARIEEVRKRPPKAYNSPVPDDVVDADRDSYKAAKGDREQASSKRFDENGMMALVCRHDIPLLTASIDTPGEQQKYAVALLEDFFHQIPEQALVVALYDIGCVLDRSLNIRERRIWLLDRQCDAIAEDHRRALGTTIQRKLIKFVQKKEAEAVRQLRSSGLPAEELRELWAEQKIVQSSAHSLAPARLKKELEKVLKLQAEIEQLQASIDATRLAIKKMRFPPSDALFLLAELERNHTALKKKADQLYDSLNIPQNHPRLAKVPLEYLHTLLLARDTKIAIRTKAIGAFQEYAQIDQAVGGAQEALGTKAHQQTRKAITKRTPALENLIKKYNQYCAYLETSYKPDYQLPVPKPLPTKISVLRDADISHLWEDVWVSSSSPPPRWLTDDTVRKGIRALLTLDRCAEERLRLVKEAKNLCGWFREELHALLALSRDHSVGKYRTLIKLRLQDHLLLADEWGTSFIGKEVFEAQVIAVRQELQVPQQAEVRRPELAFRASPLFQEPSPHDPDVDEDVDGRLYMGDDMAAADEMNEPVEPMDEPRELLESDEEGFEVEVPDFPNLSEEALALADLQASDSENSDDEDSDGQLRLQWQLPDKLGIDCTVATAIKSWQFGTLEGGWWSFRMVRSTTTPRQRHKFTARELNILAEPRARLNEDCLNGSALLLRETFGDRNSNCAVLSTFVIPELLRTSSWTDCAWRVSLPSEYWSKSTWLVPIHSRTMEHWALAIAKGDTRELLLFDSFASKDFLTEWLPKVQVTVSQLVLMAKEHGHPVGESFECLSEWTARPLQLSAVQSNGYDCGLWALWVMIAVFRGFDYAHLQEKDMPRFRKFLARLIRNLPVSS</sequence>
<feature type="domain" description="Ubiquitin-like protease family profile" evidence="6">
    <location>
        <begin position="1106"/>
        <end position="1281"/>
    </location>
</feature>
<reference evidence="7 8" key="1">
    <citation type="submission" date="2024-05" db="EMBL/GenBank/DDBJ databases">
        <title>A draft genome resource for the thread blight pathogen Marasmius tenuissimus strain MS-2.</title>
        <authorList>
            <person name="Yulfo-Soto G.E."/>
            <person name="Baruah I.K."/>
            <person name="Amoako-Attah I."/>
            <person name="Bukari Y."/>
            <person name="Meinhardt L.W."/>
            <person name="Bailey B.A."/>
            <person name="Cohen S.P."/>
        </authorList>
    </citation>
    <scope>NUCLEOTIDE SEQUENCE [LARGE SCALE GENOMIC DNA]</scope>
    <source>
        <strain evidence="7 8">MS-2</strain>
    </source>
</reference>
<keyword evidence="4" id="KW-0175">Coiled coil</keyword>
<dbReference type="PANTHER" id="PTHR33096">
    <property type="entry name" value="CXC2 DOMAIN-CONTAINING PROTEIN"/>
    <property type="match status" value="1"/>
</dbReference>
<evidence type="ECO:0000256" key="5">
    <source>
        <dbReference type="SAM" id="MobiDB-lite"/>
    </source>
</evidence>